<accession>A0ABY5SYD8</accession>
<protein>
    <recommendedName>
        <fullName evidence="3">Integrase</fullName>
    </recommendedName>
</protein>
<dbReference type="RefSeq" id="WP_265559031.1">
    <property type="nucleotide sequence ID" value="NZ_CP092471.1"/>
</dbReference>
<organism evidence="1 2">
    <name type="scientific">Qipengyuania spongiae</name>
    <dbReference type="NCBI Taxonomy" id="2909673"/>
    <lineage>
        <taxon>Bacteria</taxon>
        <taxon>Pseudomonadati</taxon>
        <taxon>Pseudomonadota</taxon>
        <taxon>Alphaproteobacteria</taxon>
        <taxon>Sphingomonadales</taxon>
        <taxon>Erythrobacteraceae</taxon>
        <taxon>Qipengyuania</taxon>
    </lineage>
</organism>
<evidence type="ECO:0000313" key="1">
    <source>
        <dbReference type="EMBL" id="UVI39553.1"/>
    </source>
</evidence>
<keyword evidence="2" id="KW-1185">Reference proteome</keyword>
<name>A0ABY5SYD8_9SPHN</name>
<dbReference type="Proteomes" id="UP001065265">
    <property type="component" value="Chromosome"/>
</dbReference>
<sequence>MRWQIVPRVLMDGLGHPDESVRKRVYKAMMQMMKIDDAAIKALIRDC</sequence>
<proteinExistence type="predicted"/>
<evidence type="ECO:0008006" key="3">
    <source>
        <dbReference type="Google" id="ProtNLM"/>
    </source>
</evidence>
<dbReference type="SUPFAM" id="SSF54593">
    <property type="entry name" value="Glyoxalase/Bleomycin resistance protein/Dihydroxybiphenyl dioxygenase"/>
    <property type="match status" value="1"/>
</dbReference>
<dbReference type="EMBL" id="CP092471">
    <property type="protein sequence ID" value="UVI39553.1"/>
    <property type="molecule type" value="Genomic_DNA"/>
</dbReference>
<dbReference type="InterPro" id="IPR029068">
    <property type="entry name" value="Glyas_Bleomycin-R_OHBP_Dase"/>
</dbReference>
<dbReference type="Gene3D" id="3.10.180.10">
    <property type="entry name" value="2,3-Dihydroxybiphenyl 1,2-Dioxygenase, domain 1"/>
    <property type="match status" value="1"/>
</dbReference>
<reference evidence="1" key="1">
    <citation type="submission" date="2022-02" db="EMBL/GenBank/DDBJ databases">
        <title>Qipengyuania spongiae sp. nov., isolated from marine sponge.</title>
        <authorList>
            <person name="Li Z."/>
            <person name="Zhang M."/>
        </authorList>
    </citation>
    <scope>NUCLEOTIDE SEQUENCE</scope>
    <source>
        <strain evidence="1">PHS-Z21</strain>
    </source>
</reference>
<evidence type="ECO:0000313" key="2">
    <source>
        <dbReference type="Proteomes" id="UP001065265"/>
    </source>
</evidence>
<gene>
    <name evidence="1" type="ORF">L1F33_00885</name>
</gene>